<proteinExistence type="predicted"/>
<comment type="caution">
    <text evidence="2">The sequence shown here is derived from an EMBL/GenBank/DDBJ whole genome shotgun (WGS) entry which is preliminary data.</text>
</comment>
<keyword evidence="1" id="KW-0812">Transmembrane</keyword>
<keyword evidence="3" id="KW-1185">Reference proteome</keyword>
<name>A0ABS2N6Y8_9BACI</name>
<feature type="transmembrane region" description="Helical" evidence="1">
    <location>
        <begin position="170"/>
        <end position="190"/>
    </location>
</feature>
<feature type="transmembrane region" description="Helical" evidence="1">
    <location>
        <begin position="42"/>
        <end position="61"/>
    </location>
</feature>
<protein>
    <submittedName>
        <fullName evidence="2">Uncharacterized protein</fullName>
    </submittedName>
</protein>
<feature type="transmembrane region" description="Helical" evidence="1">
    <location>
        <begin position="73"/>
        <end position="96"/>
    </location>
</feature>
<dbReference type="RefSeq" id="WP_205167842.1">
    <property type="nucleotide sequence ID" value="NZ_JAFBDZ010000001.1"/>
</dbReference>
<organism evidence="2 3">
    <name type="scientific">Rossellomorea pakistanensis</name>
    <dbReference type="NCBI Taxonomy" id="992288"/>
    <lineage>
        <taxon>Bacteria</taxon>
        <taxon>Bacillati</taxon>
        <taxon>Bacillota</taxon>
        <taxon>Bacilli</taxon>
        <taxon>Bacillales</taxon>
        <taxon>Bacillaceae</taxon>
        <taxon>Rossellomorea</taxon>
    </lineage>
</organism>
<sequence length="196" mass="23003">MEKHWYTIGTFTFASTWLAFIIAVVITSIIVRLRYDEHTVNWYSNCAFIFIMVWKFSIIFFDIKNIMAHPYSIIYFNGGIKGVWLGVLAVLVYTYIYYKRTNDQQFLFPAWVITITMYELTLGILSQMYITTFIAFFINVGFVYFSSRGIQIVILFTIFQLLVQSIQGSIGSLSTTIYIVIMFYLMILSWRGNRSE</sequence>
<feature type="transmembrane region" description="Helical" evidence="1">
    <location>
        <begin position="6"/>
        <end position="30"/>
    </location>
</feature>
<evidence type="ECO:0000313" key="2">
    <source>
        <dbReference type="EMBL" id="MBM7583575.1"/>
    </source>
</evidence>
<gene>
    <name evidence="2" type="ORF">JOC86_000112</name>
</gene>
<keyword evidence="1" id="KW-1133">Transmembrane helix</keyword>
<keyword evidence="1" id="KW-0472">Membrane</keyword>
<feature type="transmembrane region" description="Helical" evidence="1">
    <location>
        <begin position="108"/>
        <end position="130"/>
    </location>
</feature>
<accession>A0ABS2N6Y8</accession>
<dbReference type="Proteomes" id="UP001646157">
    <property type="component" value="Unassembled WGS sequence"/>
</dbReference>
<feature type="transmembrane region" description="Helical" evidence="1">
    <location>
        <begin position="136"/>
        <end position="163"/>
    </location>
</feature>
<evidence type="ECO:0000313" key="3">
    <source>
        <dbReference type="Proteomes" id="UP001646157"/>
    </source>
</evidence>
<dbReference type="EMBL" id="JAFBDZ010000001">
    <property type="protein sequence ID" value="MBM7583575.1"/>
    <property type="molecule type" value="Genomic_DNA"/>
</dbReference>
<reference evidence="2 3" key="1">
    <citation type="submission" date="2021-01" db="EMBL/GenBank/DDBJ databases">
        <title>Genomic Encyclopedia of Type Strains, Phase IV (KMG-IV): sequencing the most valuable type-strain genomes for metagenomic binning, comparative biology and taxonomic classification.</title>
        <authorList>
            <person name="Goeker M."/>
        </authorList>
    </citation>
    <scope>NUCLEOTIDE SEQUENCE [LARGE SCALE GENOMIC DNA]</scope>
    <source>
        <strain evidence="2 3">DSM 24834</strain>
    </source>
</reference>
<evidence type="ECO:0000256" key="1">
    <source>
        <dbReference type="SAM" id="Phobius"/>
    </source>
</evidence>